<name>A0A820B998_9BILA</name>
<evidence type="ECO:0000259" key="6">
    <source>
        <dbReference type="Pfam" id="PF00667"/>
    </source>
</evidence>
<dbReference type="InterPro" id="IPR001433">
    <property type="entry name" value="OxRdtase_FAD/NAD-bd"/>
</dbReference>
<dbReference type="Gene3D" id="1.20.990.10">
    <property type="entry name" value="NADPH-cytochrome p450 Reductase, Chain A, domain 3"/>
    <property type="match status" value="1"/>
</dbReference>
<dbReference type="GO" id="GO:0005829">
    <property type="term" value="C:cytosol"/>
    <property type="evidence" value="ECO:0007669"/>
    <property type="project" value="TreeGrafter"/>
</dbReference>
<dbReference type="GO" id="GO:0003958">
    <property type="term" value="F:NADPH-hemoprotein reductase activity"/>
    <property type="evidence" value="ECO:0007669"/>
    <property type="project" value="TreeGrafter"/>
</dbReference>
<evidence type="ECO:0000256" key="3">
    <source>
        <dbReference type="ARBA" id="ARBA00022827"/>
    </source>
</evidence>
<evidence type="ECO:0000313" key="7">
    <source>
        <dbReference type="EMBL" id="CAF4189170.1"/>
    </source>
</evidence>
<dbReference type="InterPro" id="IPR017938">
    <property type="entry name" value="Riboflavin_synthase-like_b-brl"/>
</dbReference>
<dbReference type="Gene3D" id="3.40.50.80">
    <property type="entry name" value="Nucleotide-binding domain of ferredoxin-NADP reductase (FNR) module"/>
    <property type="match status" value="1"/>
</dbReference>
<dbReference type="Pfam" id="PF00667">
    <property type="entry name" value="FAD_binding_1"/>
    <property type="match status" value="1"/>
</dbReference>
<gene>
    <name evidence="7" type="ORF">JBS370_LOCUS35931</name>
</gene>
<dbReference type="PANTHER" id="PTHR19384">
    <property type="entry name" value="NITRIC OXIDE SYNTHASE-RELATED"/>
    <property type="match status" value="1"/>
</dbReference>
<dbReference type="Proteomes" id="UP000663836">
    <property type="component" value="Unassembled WGS sequence"/>
</dbReference>
<protein>
    <submittedName>
        <fullName evidence="7">Uncharacterized protein</fullName>
    </submittedName>
</protein>
<keyword evidence="3" id="KW-0274">FAD</keyword>
<evidence type="ECO:0000259" key="5">
    <source>
        <dbReference type="Pfam" id="PF00175"/>
    </source>
</evidence>
<evidence type="ECO:0000256" key="1">
    <source>
        <dbReference type="ARBA" id="ARBA00001974"/>
    </source>
</evidence>
<dbReference type="InterPro" id="IPR023173">
    <property type="entry name" value="NADPH_Cyt_P450_Rdtase_alpha"/>
</dbReference>
<dbReference type="AlphaFoldDB" id="A0A820B998"/>
<organism evidence="7 8">
    <name type="scientific">Rotaria sordida</name>
    <dbReference type="NCBI Taxonomy" id="392033"/>
    <lineage>
        <taxon>Eukaryota</taxon>
        <taxon>Metazoa</taxon>
        <taxon>Spiralia</taxon>
        <taxon>Gnathifera</taxon>
        <taxon>Rotifera</taxon>
        <taxon>Eurotatoria</taxon>
        <taxon>Bdelloidea</taxon>
        <taxon>Philodinida</taxon>
        <taxon>Philodinidae</taxon>
        <taxon>Rotaria</taxon>
    </lineage>
</organism>
<dbReference type="Pfam" id="PF00175">
    <property type="entry name" value="NAD_binding_1"/>
    <property type="match status" value="1"/>
</dbReference>
<evidence type="ECO:0000256" key="4">
    <source>
        <dbReference type="ARBA" id="ARBA00023002"/>
    </source>
</evidence>
<evidence type="ECO:0000256" key="2">
    <source>
        <dbReference type="ARBA" id="ARBA00022630"/>
    </source>
</evidence>
<dbReference type="SUPFAM" id="SSF63380">
    <property type="entry name" value="Riboflavin synthase domain-like"/>
    <property type="match status" value="1"/>
</dbReference>
<dbReference type="InterPro" id="IPR001709">
    <property type="entry name" value="Flavoprot_Pyr_Nucl_cyt_Rdtase"/>
</dbReference>
<feature type="non-terminal residue" evidence="7">
    <location>
        <position position="261"/>
    </location>
</feature>
<reference evidence="7" key="1">
    <citation type="submission" date="2021-02" db="EMBL/GenBank/DDBJ databases">
        <authorList>
            <person name="Nowell W R."/>
        </authorList>
    </citation>
    <scope>NUCLEOTIDE SEQUENCE</scope>
</reference>
<feature type="domain" description="Sulfite reductase [NADPH] flavoprotein alpha-component-like FAD-binding" evidence="6">
    <location>
        <begin position="1"/>
        <end position="144"/>
    </location>
</feature>
<dbReference type="PRINTS" id="PR00371">
    <property type="entry name" value="FPNCR"/>
</dbReference>
<dbReference type="EMBL" id="CAJOBD010013295">
    <property type="protein sequence ID" value="CAF4189170.1"/>
    <property type="molecule type" value="Genomic_DNA"/>
</dbReference>
<dbReference type="InterPro" id="IPR003097">
    <property type="entry name" value="CysJ-like_FAD-binding"/>
</dbReference>
<dbReference type="SUPFAM" id="SSF52343">
    <property type="entry name" value="Ferredoxin reductase-like, C-terminal NADP-linked domain"/>
    <property type="match status" value="1"/>
</dbReference>
<keyword evidence="2" id="KW-0285">Flavoprotein</keyword>
<comment type="caution">
    <text evidence="7">The sequence shown here is derived from an EMBL/GenBank/DDBJ whole genome shotgun (WGS) entry which is preliminary data.</text>
</comment>
<keyword evidence="4" id="KW-0560">Oxidoreductase</keyword>
<comment type="cofactor">
    <cofactor evidence="1">
        <name>FAD</name>
        <dbReference type="ChEBI" id="CHEBI:57692"/>
    </cofactor>
</comment>
<dbReference type="PANTHER" id="PTHR19384:SF127">
    <property type="entry name" value="BIFUNCTIONAL CYTOCHROME P450_NADPH--P450 REDUCTASE"/>
    <property type="match status" value="1"/>
</dbReference>
<dbReference type="InterPro" id="IPR039261">
    <property type="entry name" value="FNR_nucleotide-bd"/>
</dbReference>
<feature type="domain" description="Oxidoreductase FAD/NAD(P)-binding" evidence="5">
    <location>
        <begin position="178"/>
        <end position="247"/>
    </location>
</feature>
<proteinExistence type="predicted"/>
<dbReference type="GO" id="GO:0050660">
    <property type="term" value="F:flavin adenine dinucleotide binding"/>
    <property type="evidence" value="ECO:0007669"/>
    <property type="project" value="TreeGrafter"/>
</dbReference>
<evidence type="ECO:0000313" key="8">
    <source>
        <dbReference type="Proteomes" id="UP000663836"/>
    </source>
</evidence>
<dbReference type="GO" id="GO:0010181">
    <property type="term" value="F:FMN binding"/>
    <property type="evidence" value="ECO:0007669"/>
    <property type="project" value="TreeGrafter"/>
</dbReference>
<sequence length="261" mass="29637">TYHTEDYLAVLSTNPIEIVYRVLKQFNLSSDTRIKIVSSTDTFFSTNYPVSTFDMLSGYVELAQPISKRQIVTLAGLCKNEKEQISLINLDEDAYEKEILEKRISIFDILELYPSCELPFPQYLRILPSLPLSGLGRYYGIASNYLGNLKESDRTSCSVRTSNVRFHPPEDTKIPIVMTAAGTGIAPFRGFIQERAAQFVCGREIGRTILYYGCRSDDDFLYSDKLNKWSKLGAVEVKSVFSRQNNNGKKICLRFTLGRSK</sequence>
<accession>A0A820B998</accession>